<reference evidence="2 3" key="1">
    <citation type="journal article" date="2020" name="ISME J.">
        <title>Uncovering the hidden diversity of litter-decomposition mechanisms in mushroom-forming fungi.</title>
        <authorList>
            <person name="Floudas D."/>
            <person name="Bentzer J."/>
            <person name="Ahren D."/>
            <person name="Johansson T."/>
            <person name="Persson P."/>
            <person name="Tunlid A."/>
        </authorList>
    </citation>
    <scope>NUCLEOTIDE SEQUENCE [LARGE SCALE GENOMIC DNA]</scope>
    <source>
        <strain evidence="2 3">CBS 291.85</strain>
    </source>
</reference>
<gene>
    <name evidence="2" type="ORF">D9758_001210</name>
</gene>
<proteinExistence type="predicted"/>
<evidence type="ECO:0000259" key="1">
    <source>
        <dbReference type="PROSITE" id="PS50181"/>
    </source>
</evidence>
<evidence type="ECO:0000313" key="2">
    <source>
        <dbReference type="EMBL" id="KAF5369880.1"/>
    </source>
</evidence>
<dbReference type="OrthoDB" id="2864564at2759"/>
<dbReference type="Gene3D" id="3.80.10.10">
    <property type="entry name" value="Ribonuclease Inhibitor"/>
    <property type="match status" value="1"/>
</dbReference>
<keyword evidence="3" id="KW-1185">Reference proteome</keyword>
<name>A0A8H5GS37_9AGAR</name>
<accession>A0A8H5GS37</accession>
<dbReference type="InterPro" id="IPR036047">
    <property type="entry name" value="F-box-like_dom_sf"/>
</dbReference>
<dbReference type="AlphaFoldDB" id="A0A8H5GS37"/>
<protein>
    <recommendedName>
        <fullName evidence="1">F-box domain-containing protein</fullName>
    </recommendedName>
</protein>
<dbReference type="Proteomes" id="UP000559256">
    <property type="component" value="Unassembled WGS sequence"/>
</dbReference>
<comment type="caution">
    <text evidence="2">The sequence shown here is derived from an EMBL/GenBank/DDBJ whole genome shotgun (WGS) entry which is preliminary data.</text>
</comment>
<dbReference type="InterPro" id="IPR032675">
    <property type="entry name" value="LRR_dom_sf"/>
</dbReference>
<evidence type="ECO:0000313" key="3">
    <source>
        <dbReference type="Proteomes" id="UP000559256"/>
    </source>
</evidence>
<dbReference type="SUPFAM" id="SSF52047">
    <property type="entry name" value="RNI-like"/>
    <property type="match status" value="1"/>
</dbReference>
<dbReference type="PROSITE" id="PS50181">
    <property type="entry name" value="FBOX"/>
    <property type="match status" value="1"/>
</dbReference>
<dbReference type="SUPFAM" id="SSF81383">
    <property type="entry name" value="F-box domain"/>
    <property type="match status" value="1"/>
</dbReference>
<sequence>MDDRELRLPLEIWSSVFDLIETSSLSRISLACRSFRWILYPRLFRSLRIICQFSDDIFVYLYNTSHRKGLADAFARLEFFSSAAIAPCLRSCTISFQKWPDPVFEPVLNKLCDHLSRFTNLQRLAFENVMITSQRAQLISLTRPLEKLSFANCSMETDISLSQKITTDELTLRYDRGKCSGDHSNAWLSLIHTTSLQELDARSSALETLSEIATNKIPLPSMKVIHLNCEDDVISSDHLRVALPMCQSLSRLYLEPRKGGMLLSFPHITQHLSFYEGPHYFLQFLQGEQNELRRVKLFGDRYQGICDLIDIQQDFQYFHIHAPMLESMHLRAFPTSELCRCITLLFPNLRSLAFWLPLQTQALCPMLALTHESFLPALMKMCLPCHLENLVILGMLFSNSIEGAQVIEHLTKKYQSLRHIYLYFPQGYWVTWSQSSDSSEGEGGTGPERGEMAVGPVDVEYDWFS</sequence>
<dbReference type="EMBL" id="JAACJM010000012">
    <property type="protein sequence ID" value="KAF5369880.1"/>
    <property type="molecule type" value="Genomic_DNA"/>
</dbReference>
<feature type="domain" description="F-box" evidence="1">
    <location>
        <begin position="2"/>
        <end position="47"/>
    </location>
</feature>
<dbReference type="InterPro" id="IPR001810">
    <property type="entry name" value="F-box_dom"/>
</dbReference>
<organism evidence="2 3">
    <name type="scientific">Tetrapyrgos nigripes</name>
    <dbReference type="NCBI Taxonomy" id="182062"/>
    <lineage>
        <taxon>Eukaryota</taxon>
        <taxon>Fungi</taxon>
        <taxon>Dikarya</taxon>
        <taxon>Basidiomycota</taxon>
        <taxon>Agaricomycotina</taxon>
        <taxon>Agaricomycetes</taxon>
        <taxon>Agaricomycetidae</taxon>
        <taxon>Agaricales</taxon>
        <taxon>Marasmiineae</taxon>
        <taxon>Marasmiaceae</taxon>
        <taxon>Tetrapyrgos</taxon>
    </lineage>
</organism>